<dbReference type="GO" id="GO:0008270">
    <property type="term" value="F:zinc ion binding"/>
    <property type="evidence" value="ECO:0007669"/>
    <property type="project" value="UniProtKB-KW"/>
</dbReference>
<dbReference type="Gene3D" id="1.10.3970.10">
    <property type="entry name" value="BSD domain"/>
    <property type="match status" value="1"/>
</dbReference>
<dbReference type="Proteomes" id="UP000053676">
    <property type="component" value="Unassembled WGS sequence"/>
</dbReference>
<evidence type="ECO:0000256" key="6">
    <source>
        <dbReference type="SAM" id="MobiDB-lite"/>
    </source>
</evidence>
<evidence type="ECO:0000256" key="1">
    <source>
        <dbReference type="ARBA" id="ARBA00007191"/>
    </source>
</evidence>
<dbReference type="AlphaFoldDB" id="W2SWX9"/>
<dbReference type="PANTHER" id="PTHR16019:SF5">
    <property type="entry name" value="BSD DOMAIN-CONTAINING PROTEIN 1"/>
    <property type="match status" value="1"/>
</dbReference>
<dbReference type="InterPro" id="IPR004942">
    <property type="entry name" value="Roadblock/LAMTOR2_dom"/>
</dbReference>
<keyword evidence="9" id="KW-1185">Reference proteome</keyword>
<dbReference type="GO" id="GO:1902533">
    <property type="term" value="P:positive regulation of intracellular signal transduction"/>
    <property type="evidence" value="ECO:0007669"/>
    <property type="project" value="UniProtKB-ARBA"/>
</dbReference>
<dbReference type="FunFam" id="3.30.450.30:FF:000004">
    <property type="entry name" value="ragulator complex protein LAMTOR2"/>
    <property type="match status" value="1"/>
</dbReference>
<dbReference type="Gene3D" id="3.30.450.30">
    <property type="entry name" value="Dynein light chain 2a, cytoplasmic"/>
    <property type="match status" value="1"/>
</dbReference>
<feature type="compositionally biased region" description="Polar residues" evidence="6">
    <location>
        <begin position="132"/>
        <end position="145"/>
    </location>
</feature>
<protein>
    <recommendedName>
        <fullName evidence="5">Ragulator complex protein LAMTOR2 homolog</fullName>
    </recommendedName>
</protein>
<dbReference type="CTD" id="25353297"/>
<comment type="similarity">
    <text evidence="1">Belongs to the GAMAD family.</text>
</comment>
<dbReference type="GO" id="GO:0005654">
    <property type="term" value="C:nucleoplasm"/>
    <property type="evidence" value="ECO:0007669"/>
    <property type="project" value="UniProtKB-ARBA"/>
</dbReference>
<sequence>MSDVKAETPLVTEEPGKDGKLAEAANETAEEDGQPSLNPLPAGWISAGASWFNTAKEKTKSTFDLMKKDLAEFGDAMTQEVADLTSAAKGGIDTATSVIKEQAQYLEKLVTPDTEQKPLVEETVTNPTEPEASSTPVSRSQSNEESLAAKVEKSASIGFGWMKSVVDTVTDTVKSLAVEETTKGEDDITEAIRPRICRKTNLSQAKLMEIQSSESTFCNEPENMEGFENWMARFVMEEYDAEVNMLLANNPKLREIYGKIVPTELDAKTFWSRYFFAVQIAEMDEELHQSFSLRELTVKTGADGKKTKKAISSLSASPKQCPGESPGSDESIAVVDHQPTSPAASADDWSVCSEKNYVEEISSTNGEEEQSGPKTPRPNDDEEESKKEKKDENWVDWDDNNMLYPREDKEHRQLMYACRNCDHKQIADNPCIYVNKLVHEVDELTQICADVVHDPTLPKTEDHPCPKCGGNQAVFFQAQTRRAEMLRQKALVEVLGQANTAEVSGALLFNREGLLLAYSGYGDSKDHANVSAALISNIWESFDKKGGREDLKEATIICDDGVMAATRVANMLLALKASKNCQLGLVRAKLHALAKYLDGPISVVSRNV</sequence>
<dbReference type="InterPro" id="IPR005607">
    <property type="entry name" value="BSD_dom"/>
</dbReference>
<dbReference type="PANTHER" id="PTHR16019">
    <property type="entry name" value="SYNAPSE-ASSOCIATED PROTEIN"/>
    <property type="match status" value="1"/>
</dbReference>
<keyword evidence="3" id="KW-0863">Zinc-finger</keyword>
<dbReference type="EMBL" id="KI660394">
    <property type="protein sequence ID" value="ETN74023.1"/>
    <property type="molecule type" value="Genomic_DNA"/>
</dbReference>
<dbReference type="SMART" id="SM00751">
    <property type="entry name" value="BSD"/>
    <property type="match status" value="1"/>
</dbReference>
<dbReference type="CDD" id="cd10508">
    <property type="entry name" value="Zn-ribbon_RPB9"/>
    <property type="match status" value="1"/>
</dbReference>
<proteinExistence type="inferred from homology"/>
<evidence type="ECO:0000313" key="9">
    <source>
        <dbReference type="Proteomes" id="UP000053676"/>
    </source>
</evidence>
<evidence type="ECO:0000256" key="2">
    <source>
        <dbReference type="ARBA" id="ARBA00022723"/>
    </source>
</evidence>
<dbReference type="SMART" id="SM00960">
    <property type="entry name" value="Robl_LC7"/>
    <property type="match status" value="1"/>
</dbReference>
<reference evidence="9" key="1">
    <citation type="journal article" date="2014" name="Nat. Genet.">
        <title>Genome of the human hookworm Necator americanus.</title>
        <authorList>
            <person name="Tang Y.T."/>
            <person name="Gao X."/>
            <person name="Rosa B.A."/>
            <person name="Abubucker S."/>
            <person name="Hallsworth-Pepin K."/>
            <person name="Martin J."/>
            <person name="Tyagi R."/>
            <person name="Heizer E."/>
            <person name="Zhang X."/>
            <person name="Bhonagiri-Palsikar V."/>
            <person name="Minx P."/>
            <person name="Warren W.C."/>
            <person name="Wang Q."/>
            <person name="Zhan B."/>
            <person name="Hotez P.J."/>
            <person name="Sternberg P.W."/>
            <person name="Dougall A."/>
            <person name="Gaze S.T."/>
            <person name="Mulvenna J."/>
            <person name="Sotillo J."/>
            <person name="Ranganathan S."/>
            <person name="Rabelo E.M."/>
            <person name="Wilson R.K."/>
            <person name="Felgner P.L."/>
            <person name="Bethony J."/>
            <person name="Hawdon J.M."/>
            <person name="Gasser R.B."/>
            <person name="Loukas A."/>
            <person name="Mitreva M."/>
        </authorList>
    </citation>
    <scope>NUCLEOTIDE SEQUENCE [LARGE SCALE GENOMIC DNA]</scope>
</reference>
<accession>W2SWX9</accession>
<dbReference type="OrthoDB" id="282270at2759"/>
<keyword evidence="4" id="KW-0862">Zinc</keyword>
<dbReference type="SUPFAM" id="SSF140383">
    <property type="entry name" value="BSD domain-like"/>
    <property type="match status" value="1"/>
</dbReference>
<feature type="region of interest" description="Disordered" evidence="6">
    <location>
        <begin position="112"/>
        <end position="149"/>
    </location>
</feature>
<gene>
    <name evidence="8" type="ORF">NECAME_13269</name>
</gene>
<dbReference type="InterPro" id="IPR035925">
    <property type="entry name" value="BSD_dom_sf"/>
</dbReference>
<evidence type="ECO:0000256" key="3">
    <source>
        <dbReference type="ARBA" id="ARBA00022771"/>
    </source>
</evidence>
<feature type="region of interest" description="Disordered" evidence="6">
    <location>
        <begin position="1"/>
        <end position="42"/>
    </location>
</feature>
<evidence type="ECO:0000256" key="5">
    <source>
        <dbReference type="ARBA" id="ARBA00072715"/>
    </source>
</evidence>
<dbReference type="GO" id="GO:0005737">
    <property type="term" value="C:cytoplasm"/>
    <property type="evidence" value="ECO:0007669"/>
    <property type="project" value="UniProtKB-ARBA"/>
</dbReference>
<dbReference type="SUPFAM" id="SSF103196">
    <property type="entry name" value="Roadblock/LC7 domain"/>
    <property type="match status" value="1"/>
</dbReference>
<dbReference type="Pfam" id="PF03259">
    <property type="entry name" value="Robl_LC7"/>
    <property type="match status" value="1"/>
</dbReference>
<dbReference type="GeneID" id="25353297"/>
<dbReference type="GO" id="GO:0003676">
    <property type="term" value="F:nucleic acid binding"/>
    <property type="evidence" value="ECO:0007669"/>
    <property type="project" value="InterPro"/>
</dbReference>
<keyword evidence="2" id="KW-0479">Metal-binding</keyword>
<evidence type="ECO:0000259" key="7">
    <source>
        <dbReference type="PROSITE" id="PS50858"/>
    </source>
</evidence>
<dbReference type="InterPro" id="IPR051494">
    <property type="entry name" value="BSD_domain-containing"/>
</dbReference>
<dbReference type="InterPro" id="IPR001529">
    <property type="entry name" value="Zn_ribbon_RPB9"/>
</dbReference>
<evidence type="ECO:0000256" key="4">
    <source>
        <dbReference type="ARBA" id="ARBA00022833"/>
    </source>
</evidence>
<dbReference type="InterPro" id="IPR034012">
    <property type="entry name" value="Zn_ribbon_RPB9_C"/>
</dbReference>
<dbReference type="Gene3D" id="2.20.25.10">
    <property type="match status" value="2"/>
</dbReference>
<evidence type="ECO:0000313" key="8">
    <source>
        <dbReference type="EMBL" id="ETN74023.1"/>
    </source>
</evidence>
<dbReference type="STRING" id="51031.W2SWX9"/>
<organism evidence="8 9">
    <name type="scientific">Necator americanus</name>
    <name type="common">Human hookworm</name>
    <dbReference type="NCBI Taxonomy" id="51031"/>
    <lineage>
        <taxon>Eukaryota</taxon>
        <taxon>Metazoa</taxon>
        <taxon>Ecdysozoa</taxon>
        <taxon>Nematoda</taxon>
        <taxon>Chromadorea</taxon>
        <taxon>Rhabditida</taxon>
        <taxon>Rhabditina</taxon>
        <taxon>Rhabditomorpha</taxon>
        <taxon>Strongyloidea</taxon>
        <taxon>Ancylostomatidae</taxon>
        <taxon>Bunostominae</taxon>
        <taxon>Necator</taxon>
    </lineage>
</organism>
<dbReference type="KEGG" id="nai:NECAME_13269"/>
<dbReference type="OMA" id="GASWFNT"/>
<dbReference type="SMART" id="SM00661">
    <property type="entry name" value="RPOL9"/>
    <property type="match status" value="1"/>
</dbReference>
<feature type="domain" description="BSD" evidence="7">
    <location>
        <begin position="230"/>
        <end position="282"/>
    </location>
</feature>
<feature type="compositionally biased region" description="Basic and acidic residues" evidence="6">
    <location>
        <begin position="384"/>
        <end position="393"/>
    </location>
</feature>
<dbReference type="InterPro" id="IPR001222">
    <property type="entry name" value="Znf_TFIIS"/>
</dbReference>
<dbReference type="Pfam" id="PF01096">
    <property type="entry name" value="Zn_ribbon_TFIIS"/>
    <property type="match status" value="1"/>
</dbReference>
<dbReference type="GO" id="GO:0006351">
    <property type="term" value="P:DNA-templated transcription"/>
    <property type="evidence" value="ECO:0007669"/>
    <property type="project" value="InterPro"/>
</dbReference>
<feature type="compositionally biased region" description="Low complexity" evidence="6">
    <location>
        <begin position="121"/>
        <end position="131"/>
    </location>
</feature>
<feature type="region of interest" description="Disordered" evidence="6">
    <location>
        <begin position="309"/>
        <end position="333"/>
    </location>
</feature>
<dbReference type="SUPFAM" id="SSF57783">
    <property type="entry name" value="Zinc beta-ribbon"/>
    <property type="match status" value="2"/>
</dbReference>
<feature type="region of interest" description="Disordered" evidence="6">
    <location>
        <begin position="361"/>
        <end position="393"/>
    </location>
</feature>
<name>W2SWX9_NECAM</name>
<dbReference type="PROSITE" id="PS50858">
    <property type="entry name" value="BSD"/>
    <property type="match status" value="1"/>
</dbReference>
<dbReference type="Pfam" id="PF03909">
    <property type="entry name" value="BSD"/>
    <property type="match status" value="1"/>
</dbReference>